<evidence type="ECO:0000313" key="2">
    <source>
        <dbReference type="EMBL" id="SDV50220.1"/>
    </source>
</evidence>
<proteinExistence type="predicted"/>
<keyword evidence="1" id="KW-0812">Transmembrane</keyword>
<dbReference type="EMBL" id="FNLO01000011">
    <property type="protein sequence ID" value="SDV50220.1"/>
    <property type="molecule type" value="Genomic_DNA"/>
</dbReference>
<sequence length="78" mass="8496">TEDVAALDRKASAFMDRIKGGLLVAGFVVTLVQGGLIAGVVWLISTTQNGQTTNQLQQQTIDRLDREQDVIRRLVTGK</sequence>
<accession>A0A1H2PSZ7</accession>
<protein>
    <submittedName>
        <fullName evidence="2">Uncharacterized protein</fullName>
    </submittedName>
</protein>
<feature type="transmembrane region" description="Helical" evidence="1">
    <location>
        <begin position="21"/>
        <end position="44"/>
    </location>
</feature>
<feature type="non-terminal residue" evidence="2">
    <location>
        <position position="1"/>
    </location>
</feature>
<dbReference type="Proteomes" id="UP000243719">
    <property type="component" value="Unassembled WGS sequence"/>
</dbReference>
<dbReference type="STRING" id="1770053.SAMN05216551_1111"/>
<keyword evidence="1" id="KW-0472">Membrane</keyword>
<reference evidence="2" key="1">
    <citation type="submission" date="2016-09" db="EMBL/GenBank/DDBJ databases">
        <authorList>
            <person name="Capua I."/>
            <person name="De Benedictis P."/>
            <person name="Joannis T."/>
            <person name="Lombin L.H."/>
            <person name="Cattoli G."/>
        </authorList>
    </citation>
    <scope>NUCLEOTIDE SEQUENCE [LARGE SCALE GENOMIC DNA]</scope>
    <source>
        <strain evidence="2">JS23</strain>
    </source>
</reference>
<evidence type="ECO:0000256" key="1">
    <source>
        <dbReference type="SAM" id="Phobius"/>
    </source>
</evidence>
<reference evidence="4" key="2">
    <citation type="submission" date="2016-09" db="EMBL/GenBank/DDBJ databases">
        <authorList>
            <person name="Varghese N."/>
            <person name="Submissions S."/>
        </authorList>
    </citation>
    <scope>NUCLEOTIDE SEQUENCE [LARGE SCALE GENOMIC DNA]</scope>
    <source>
        <strain evidence="4">JS23</strain>
    </source>
</reference>
<organism evidence="2 4">
    <name type="scientific">Chitinasiproducens palmae</name>
    <dbReference type="NCBI Taxonomy" id="1770053"/>
    <lineage>
        <taxon>Bacteria</taxon>
        <taxon>Pseudomonadati</taxon>
        <taxon>Pseudomonadota</taxon>
        <taxon>Betaproteobacteria</taxon>
        <taxon>Burkholderiales</taxon>
        <taxon>Burkholderiaceae</taxon>
        <taxon>Chitinasiproducens</taxon>
    </lineage>
</organism>
<keyword evidence="4" id="KW-1185">Reference proteome</keyword>
<dbReference type="RefSeq" id="WP_170845255.1">
    <property type="nucleotide sequence ID" value="NZ_FNLO01000011.1"/>
</dbReference>
<evidence type="ECO:0000313" key="4">
    <source>
        <dbReference type="Proteomes" id="UP000243719"/>
    </source>
</evidence>
<name>A0A1H2PSZ7_9BURK</name>
<gene>
    <name evidence="2" type="ORF">SAMN05216551_1111</name>
    <name evidence="3" type="ORF">SAMN05216551_115134</name>
</gene>
<dbReference type="AlphaFoldDB" id="A0A1H2PSZ7"/>
<keyword evidence="1" id="KW-1133">Transmembrane helix</keyword>
<evidence type="ECO:0000313" key="3">
    <source>
        <dbReference type="EMBL" id="SDV51235.1"/>
    </source>
</evidence>
<dbReference type="EMBL" id="FNLO01000015">
    <property type="protein sequence ID" value="SDV51235.1"/>
    <property type="molecule type" value="Genomic_DNA"/>
</dbReference>